<reference evidence="16 17" key="1">
    <citation type="journal article" date="2016" name="Int. J. Syst. Evol. Microbiol.">
        <title>Pyruvatibacter mobilis gen. nov., sp. nov., a marine bacterium from the culture broth of Picochlorum sp. 122.</title>
        <authorList>
            <person name="Wang G."/>
            <person name="Tang M."/>
            <person name="Wu H."/>
            <person name="Dai S."/>
            <person name="Li T."/>
            <person name="Chen C."/>
            <person name="He H."/>
            <person name="Fan J."/>
            <person name="Xiang W."/>
            <person name="Li X."/>
        </authorList>
    </citation>
    <scope>NUCLEOTIDE SEQUENCE [LARGE SCALE GENOMIC DNA]</scope>
    <source>
        <strain evidence="16 17">GYP-11</strain>
    </source>
</reference>
<keyword evidence="11 13" id="KW-0472">Membrane</keyword>
<accession>A0A845Q825</accession>
<dbReference type="Pfam" id="PF00512">
    <property type="entry name" value="HisKA"/>
    <property type="match status" value="1"/>
</dbReference>
<dbReference type="Pfam" id="PF02518">
    <property type="entry name" value="HATPase_c"/>
    <property type="match status" value="1"/>
</dbReference>
<dbReference type="GO" id="GO:0000155">
    <property type="term" value="F:phosphorelay sensor kinase activity"/>
    <property type="evidence" value="ECO:0007669"/>
    <property type="project" value="InterPro"/>
</dbReference>
<dbReference type="GeneID" id="300655673"/>
<comment type="catalytic activity">
    <reaction evidence="1">
        <text>ATP + protein L-histidine = ADP + protein N-phospho-L-histidine.</text>
        <dbReference type="EC" id="2.7.13.3"/>
    </reaction>
</comment>
<dbReference type="CDD" id="cd00082">
    <property type="entry name" value="HisKA"/>
    <property type="match status" value="1"/>
</dbReference>
<dbReference type="InterPro" id="IPR004358">
    <property type="entry name" value="Sig_transdc_His_kin-like_C"/>
</dbReference>
<dbReference type="RefSeq" id="WP_160586874.1">
    <property type="nucleotide sequence ID" value="NZ_BMHN01000001.1"/>
</dbReference>
<dbReference type="InterPro" id="IPR003661">
    <property type="entry name" value="HisK_dim/P_dom"/>
</dbReference>
<comment type="subcellular location">
    <subcellularLocation>
        <location evidence="2">Cell membrane</location>
    </subcellularLocation>
</comment>
<keyword evidence="4" id="KW-1003">Cell membrane</keyword>
<evidence type="ECO:0000256" key="10">
    <source>
        <dbReference type="ARBA" id="ARBA00023012"/>
    </source>
</evidence>
<dbReference type="SMART" id="SM00388">
    <property type="entry name" value="HisKA"/>
    <property type="match status" value="1"/>
</dbReference>
<dbReference type="AlphaFoldDB" id="A0A845Q825"/>
<keyword evidence="8" id="KW-0418">Kinase</keyword>
<dbReference type="InterPro" id="IPR003594">
    <property type="entry name" value="HATPase_dom"/>
</dbReference>
<evidence type="ECO:0000256" key="11">
    <source>
        <dbReference type="ARBA" id="ARBA00023136"/>
    </source>
</evidence>
<dbReference type="EMBL" id="WXYQ01000003">
    <property type="protein sequence ID" value="NBG94805.1"/>
    <property type="molecule type" value="Genomic_DNA"/>
</dbReference>
<evidence type="ECO:0000256" key="12">
    <source>
        <dbReference type="SAM" id="MobiDB-lite"/>
    </source>
</evidence>
<feature type="region of interest" description="Disordered" evidence="12">
    <location>
        <begin position="374"/>
        <end position="403"/>
    </location>
</feature>
<feature type="region of interest" description="Disordered" evidence="12">
    <location>
        <begin position="1"/>
        <end position="20"/>
    </location>
</feature>
<evidence type="ECO:0000256" key="8">
    <source>
        <dbReference type="ARBA" id="ARBA00022777"/>
    </source>
</evidence>
<evidence type="ECO:0000313" key="16">
    <source>
        <dbReference type="EMBL" id="NBG94805.1"/>
    </source>
</evidence>
<dbReference type="InterPro" id="IPR000014">
    <property type="entry name" value="PAS"/>
</dbReference>
<keyword evidence="13" id="KW-0812">Transmembrane</keyword>
<dbReference type="PRINTS" id="PR00344">
    <property type="entry name" value="BCTRLSENSOR"/>
</dbReference>
<dbReference type="PANTHER" id="PTHR45453:SF1">
    <property type="entry name" value="PHOSPHATE REGULON SENSOR PROTEIN PHOR"/>
    <property type="match status" value="1"/>
</dbReference>
<evidence type="ECO:0000256" key="3">
    <source>
        <dbReference type="ARBA" id="ARBA00012438"/>
    </source>
</evidence>
<dbReference type="Proteomes" id="UP000470384">
    <property type="component" value="Unassembled WGS sequence"/>
</dbReference>
<feature type="domain" description="PAS" evidence="15">
    <location>
        <begin position="105"/>
        <end position="141"/>
    </location>
</feature>
<dbReference type="OrthoDB" id="9813151at2"/>
<feature type="region of interest" description="Disordered" evidence="12">
    <location>
        <begin position="482"/>
        <end position="516"/>
    </location>
</feature>
<dbReference type="SMART" id="SM00387">
    <property type="entry name" value="HATPase_c"/>
    <property type="match status" value="1"/>
</dbReference>
<dbReference type="Gene3D" id="3.30.450.20">
    <property type="entry name" value="PAS domain"/>
    <property type="match status" value="1"/>
</dbReference>
<dbReference type="SUPFAM" id="SSF47384">
    <property type="entry name" value="Homodimeric domain of signal transducing histidine kinase"/>
    <property type="match status" value="1"/>
</dbReference>
<evidence type="ECO:0000256" key="6">
    <source>
        <dbReference type="ARBA" id="ARBA00022679"/>
    </source>
</evidence>
<dbReference type="Gene3D" id="1.10.287.130">
    <property type="match status" value="1"/>
</dbReference>
<evidence type="ECO:0000259" key="14">
    <source>
        <dbReference type="PROSITE" id="PS50109"/>
    </source>
</evidence>
<keyword evidence="5" id="KW-0597">Phosphoprotein</keyword>
<feature type="domain" description="Histidine kinase" evidence="14">
    <location>
        <begin position="238"/>
        <end position="477"/>
    </location>
</feature>
<keyword evidence="7" id="KW-0547">Nucleotide-binding</keyword>
<evidence type="ECO:0000256" key="1">
    <source>
        <dbReference type="ARBA" id="ARBA00000085"/>
    </source>
</evidence>
<dbReference type="GO" id="GO:0005524">
    <property type="term" value="F:ATP binding"/>
    <property type="evidence" value="ECO:0007669"/>
    <property type="project" value="UniProtKB-KW"/>
</dbReference>
<evidence type="ECO:0000256" key="13">
    <source>
        <dbReference type="SAM" id="Phobius"/>
    </source>
</evidence>
<dbReference type="FunFam" id="1.10.287.130:FF:000008">
    <property type="entry name" value="Two-component sensor histidine kinase"/>
    <property type="match status" value="1"/>
</dbReference>
<dbReference type="InterPro" id="IPR036097">
    <property type="entry name" value="HisK_dim/P_sf"/>
</dbReference>
<dbReference type="EC" id="2.7.13.3" evidence="3"/>
<dbReference type="PROSITE" id="PS50109">
    <property type="entry name" value="HIS_KIN"/>
    <property type="match status" value="1"/>
</dbReference>
<dbReference type="CDD" id="cd00075">
    <property type="entry name" value="HATPase"/>
    <property type="match status" value="1"/>
</dbReference>
<dbReference type="InterPro" id="IPR050351">
    <property type="entry name" value="BphY/WalK/GraS-like"/>
</dbReference>
<keyword evidence="17" id="KW-1185">Reference proteome</keyword>
<keyword evidence="10" id="KW-0902">Two-component regulatory system</keyword>
<keyword evidence="13" id="KW-1133">Transmembrane helix</keyword>
<evidence type="ECO:0000256" key="7">
    <source>
        <dbReference type="ARBA" id="ARBA00022741"/>
    </source>
</evidence>
<dbReference type="PROSITE" id="PS50112">
    <property type="entry name" value="PAS"/>
    <property type="match status" value="1"/>
</dbReference>
<dbReference type="InterPro" id="IPR035965">
    <property type="entry name" value="PAS-like_dom_sf"/>
</dbReference>
<dbReference type="SUPFAM" id="SSF55874">
    <property type="entry name" value="ATPase domain of HSP90 chaperone/DNA topoisomerase II/histidine kinase"/>
    <property type="match status" value="1"/>
</dbReference>
<evidence type="ECO:0000256" key="5">
    <source>
        <dbReference type="ARBA" id="ARBA00022553"/>
    </source>
</evidence>
<sequence>MADDKPGTPENDSFLSRGLRPAASEDHVRTRTLDVGVVAFGGMAIIGLGAFLGALKASSAILMAGAVAGLAALWLKYAPRASRTVRRVEMPLTQPATVRAQFPLTPETGVAIIERLPDPIILLDRSGRIVLHNRAATGIVGEAAARRHISTVMRVPEVLEAVAQVVAGEAAQVVEYTQPVPIERHYHAFIAPVIAAAEPGRDGAMSGSRDRQRNVLILLHDLTTIKRAEQMRADFVANASHELRTPLASMSGFVETLRGPARDDPEARDKFLAIMQEQAERMGRLINDLLSLSRIELNEHVRPAGHVDMGAIVNDTVDMLTPLAEREGVEIEVSVEDGLPRPLGDRDELVQVCQNLLANAIKYGSTGGRVEVTLRRDRPSADPNPANDRMDDERPSSLPGSIVMSVRDWGPGIEREHIPRLTERFYRVDVEQSRRRGGTGLGLAIVKHIVSRHMGSLSIDSRIGQGSTFKVFLPVDPATRSLPAGTPATDAADAVTAGDTKESPSGRRRPRVDAAQ</sequence>
<gene>
    <name evidence="16" type="ORF">GTQ45_03565</name>
</gene>
<feature type="transmembrane region" description="Helical" evidence="13">
    <location>
        <begin position="35"/>
        <end position="54"/>
    </location>
</feature>
<dbReference type="InterPro" id="IPR005467">
    <property type="entry name" value="His_kinase_dom"/>
</dbReference>
<organism evidence="16 17">
    <name type="scientific">Pyruvatibacter mobilis</name>
    <dbReference type="NCBI Taxonomy" id="1712261"/>
    <lineage>
        <taxon>Bacteria</taxon>
        <taxon>Pseudomonadati</taxon>
        <taxon>Pseudomonadota</taxon>
        <taxon>Alphaproteobacteria</taxon>
        <taxon>Hyphomicrobiales</taxon>
        <taxon>Parvibaculaceae</taxon>
        <taxon>Pyruvatibacter</taxon>
    </lineage>
</organism>
<feature type="transmembrane region" description="Helical" evidence="13">
    <location>
        <begin position="60"/>
        <end position="77"/>
    </location>
</feature>
<dbReference type="InterPro" id="IPR036890">
    <property type="entry name" value="HATPase_C_sf"/>
</dbReference>
<evidence type="ECO:0000259" key="15">
    <source>
        <dbReference type="PROSITE" id="PS50112"/>
    </source>
</evidence>
<dbReference type="GO" id="GO:0005886">
    <property type="term" value="C:plasma membrane"/>
    <property type="evidence" value="ECO:0007669"/>
    <property type="project" value="UniProtKB-SubCell"/>
</dbReference>
<dbReference type="GO" id="GO:0016036">
    <property type="term" value="P:cellular response to phosphate starvation"/>
    <property type="evidence" value="ECO:0007669"/>
    <property type="project" value="TreeGrafter"/>
</dbReference>
<name>A0A845Q825_9HYPH</name>
<comment type="caution">
    <text evidence="16">The sequence shown here is derived from an EMBL/GenBank/DDBJ whole genome shotgun (WGS) entry which is preliminary data.</text>
</comment>
<dbReference type="GO" id="GO:0004721">
    <property type="term" value="F:phosphoprotein phosphatase activity"/>
    <property type="evidence" value="ECO:0007669"/>
    <property type="project" value="TreeGrafter"/>
</dbReference>
<protein>
    <recommendedName>
        <fullName evidence="3">histidine kinase</fullName>
        <ecNumber evidence="3">2.7.13.3</ecNumber>
    </recommendedName>
</protein>
<dbReference type="FunFam" id="3.30.565.10:FF:000006">
    <property type="entry name" value="Sensor histidine kinase WalK"/>
    <property type="match status" value="1"/>
</dbReference>
<keyword evidence="9" id="KW-0067">ATP-binding</keyword>
<proteinExistence type="predicted"/>
<dbReference type="PANTHER" id="PTHR45453">
    <property type="entry name" value="PHOSPHATE REGULON SENSOR PROTEIN PHOR"/>
    <property type="match status" value="1"/>
</dbReference>
<evidence type="ECO:0000256" key="9">
    <source>
        <dbReference type="ARBA" id="ARBA00022840"/>
    </source>
</evidence>
<keyword evidence="6" id="KW-0808">Transferase</keyword>
<evidence type="ECO:0000256" key="2">
    <source>
        <dbReference type="ARBA" id="ARBA00004236"/>
    </source>
</evidence>
<dbReference type="Gene3D" id="3.30.565.10">
    <property type="entry name" value="Histidine kinase-like ATPase, C-terminal domain"/>
    <property type="match status" value="1"/>
</dbReference>
<evidence type="ECO:0000313" key="17">
    <source>
        <dbReference type="Proteomes" id="UP000470384"/>
    </source>
</evidence>
<dbReference type="SUPFAM" id="SSF55785">
    <property type="entry name" value="PYP-like sensor domain (PAS domain)"/>
    <property type="match status" value="1"/>
</dbReference>
<feature type="compositionally biased region" description="Low complexity" evidence="12">
    <location>
        <begin position="483"/>
        <end position="498"/>
    </location>
</feature>
<evidence type="ECO:0000256" key="4">
    <source>
        <dbReference type="ARBA" id="ARBA00022475"/>
    </source>
</evidence>